<name>A0ABN9GM56_9NEOB</name>
<sequence length="213" mass="22730">WAPIPPPHAAARSRVVSWARRTDSNPAAARPVICLGPLYPVLPIAGCPRPDSCHGSLYGPPIAAASALYLPWAPVPTPHAAARPVICHGPLYRLLMLLPGPECVMGPCTASHCCCLYRHTLPCATFRSPHTAGGFHFCHRVLYGLPLLLPPPATLWLHTLVLAPVTGQMSEVCGDSKIDGTHLHVILPDSIIFSSPADSKAFKLKVQCSALIL</sequence>
<evidence type="ECO:0000313" key="2">
    <source>
        <dbReference type="Proteomes" id="UP001162483"/>
    </source>
</evidence>
<feature type="non-terminal residue" evidence="1">
    <location>
        <position position="213"/>
    </location>
</feature>
<protein>
    <submittedName>
        <fullName evidence="1">Uncharacterized protein</fullName>
    </submittedName>
</protein>
<dbReference type="EMBL" id="CATNWA010018640">
    <property type="protein sequence ID" value="CAI9608613.1"/>
    <property type="molecule type" value="Genomic_DNA"/>
</dbReference>
<gene>
    <name evidence="1" type="ORF">SPARVUS_LOCUS14131452</name>
</gene>
<proteinExistence type="predicted"/>
<organism evidence="1 2">
    <name type="scientific">Staurois parvus</name>
    <dbReference type="NCBI Taxonomy" id="386267"/>
    <lineage>
        <taxon>Eukaryota</taxon>
        <taxon>Metazoa</taxon>
        <taxon>Chordata</taxon>
        <taxon>Craniata</taxon>
        <taxon>Vertebrata</taxon>
        <taxon>Euteleostomi</taxon>
        <taxon>Amphibia</taxon>
        <taxon>Batrachia</taxon>
        <taxon>Anura</taxon>
        <taxon>Neobatrachia</taxon>
        <taxon>Ranoidea</taxon>
        <taxon>Ranidae</taxon>
        <taxon>Staurois</taxon>
    </lineage>
</organism>
<dbReference type="Proteomes" id="UP001162483">
    <property type="component" value="Unassembled WGS sequence"/>
</dbReference>
<feature type="non-terminal residue" evidence="1">
    <location>
        <position position="1"/>
    </location>
</feature>
<keyword evidence="2" id="KW-1185">Reference proteome</keyword>
<accession>A0ABN9GM56</accession>
<comment type="caution">
    <text evidence="1">The sequence shown here is derived from an EMBL/GenBank/DDBJ whole genome shotgun (WGS) entry which is preliminary data.</text>
</comment>
<evidence type="ECO:0000313" key="1">
    <source>
        <dbReference type="EMBL" id="CAI9608613.1"/>
    </source>
</evidence>
<reference evidence="1" key="1">
    <citation type="submission" date="2023-05" db="EMBL/GenBank/DDBJ databases">
        <authorList>
            <person name="Stuckert A."/>
        </authorList>
    </citation>
    <scope>NUCLEOTIDE SEQUENCE</scope>
</reference>